<evidence type="ECO:0000256" key="1">
    <source>
        <dbReference type="SAM" id="SignalP"/>
    </source>
</evidence>
<accession>A0A8R1HUM7</accession>
<feature type="signal peptide" evidence="1">
    <location>
        <begin position="1"/>
        <end position="21"/>
    </location>
</feature>
<sequence>MQLFYVISVYFAGFLVIAVQSGPTNLLEAYFKHRAAHNTVNNRLLLTNGRNHLDPDYDLTEAREPGSFVTLHENRLKGWSGLSQPVASPHRDELWATAMIQKLHTYSKRLAGQGHAFS</sequence>
<evidence type="ECO:0000313" key="2">
    <source>
        <dbReference type="EnsemblMetazoa" id="CJA09233.1"/>
    </source>
</evidence>
<organism evidence="2 3">
    <name type="scientific">Caenorhabditis japonica</name>
    <dbReference type="NCBI Taxonomy" id="281687"/>
    <lineage>
        <taxon>Eukaryota</taxon>
        <taxon>Metazoa</taxon>
        <taxon>Ecdysozoa</taxon>
        <taxon>Nematoda</taxon>
        <taxon>Chromadorea</taxon>
        <taxon>Rhabditida</taxon>
        <taxon>Rhabditina</taxon>
        <taxon>Rhabditomorpha</taxon>
        <taxon>Rhabditoidea</taxon>
        <taxon>Rhabditidae</taxon>
        <taxon>Peloderinae</taxon>
        <taxon>Caenorhabditis</taxon>
    </lineage>
</organism>
<dbReference type="AlphaFoldDB" id="A0A8R1HUM7"/>
<dbReference type="Proteomes" id="UP000005237">
    <property type="component" value="Unassembled WGS sequence"/>
</dbReference>
<feature type="chain" id="PRO_5035901869" evidence="1">
    <location>
        <begin position="22"/>
        <end position="118"/>
    </location>
</feature>
<keyword evidence="1" id="KW-0732">Signal</keyword>
<proteinExistence type="predicted"/>
<protein>
    <submittedName>
        <fullName evidence="2">Uncharacterized protein</fullName>
    </submittedName>
</protein>
<name>A0A8R1HUM7_CAEJA</name>
<evidence type="ECO:0000313" key="3">
    <source>
        <dbReference type="Proteomes" id="UP000005237"/>
    </source>
</evidence>
<keyword evidence="3" id="KW-1185">Reference proteome</keyword>
<reference evidence="3" key="1">
    <citation type="submission" date="2010-08" db="EMBL/GenBank/DDBJ databases">
        <authorList>
            <consortium name="Caenorhabditis japonica Sequencing Consortium"/>
            <person name="Wilson R.K."/>
        </authorList>
    </citation>
    <scope>NUCLEOTIDE SEQUENCE [LARGE SCALE GENOMIC DNA]</scope>
    <source>
        <strain evidence="3">DF5081</strain>
    </source>
</reference>
<dbReference type="EnsemblMetazoa" id="CJA09233.1">
    <property type="protein sequence ID" value="CJA09233.1"/>
    <property type="gene ID" value="WBGene00128437"/>
</dbReference>
<reference evidence="2" key="2">
    <citation type="submission" date="2022-06" db="UniProtKB">
        <authorList>
            <consortium name="EnsemblMetazoa"/>
        </authorList>
    </citation>
    <scope>IDENTIFICATION</scope>
    <source>
        <strain evidence="2">DF5081</strain>
    </source>
</reference>